<protein>
    <recommendedName>
        <fullName evidence="10">Homeobox domain-containing protein</fullName>
    </recommendedName>
</protein>
<dbReference type="InterPro" id="IPR003106">
    <property type="entry name" value="Leu_zip_homeo"/>
</dbReference>
<evidence type="ECO:0000256" key="4">
    <source>
        <dbReference type="ARBA" id="ARBA00023125"/>
    </source>
</evidence>
<keyword evidence="7 8" id="KW-0539">Nucleus</keyword>
<comment type="subcellular location">
    <subcellularLocation>
        <location evidence="1 8 9">Nucleus</location>
    </subcellularLocation>
</comment>
<dbReference type="SMART" id="SM00340">
    <property type="entry name" value="HALZ"/>
    <property type="match status" value="1"/>
</dbReference>
<dbReference type="SMART" id="SM00389">
    <property type="entry name" value="HOX"/>
    <property type="match status" value="1"/>
</dbReference>
<dbReference type="EMBL" id="BAABME010002745">
    <property type="protein sequence ID" value="GAA0155913.1"/>
    <property type="molecule type" value="Genomic_DNA"/>
</dbReference>
<accession>A0AAV3Q0C8</accession>
<evidence type="ECO:0000256" key="2">
    <source>
        <dbReference type="ARBA" id="ARBA00006074"/>
    </source>
</evidence>
<keyword evidence="6" id="KW-0804">Transcription</keyword>
<feature type="DNA-binding region" description="Homeobox" evidence="8">
    <location>
        <begin position="120"/>
        <end position="179"/>
    </location>
</feature>
<evidence type="ECO:0000313" key="11">
    <source>
        <dbReference type="EMBL" id="GAA0155913.1"/>
    </source>
</evidence>
<dbReference type="Gene3D" id="1.10.10.60">
    <property type="entry name" value="Homeodomain-like"/>
    <property type="match status" value="1"/>
</dbReference>
<evidence type="ECO:0000256" key="8">
    <source>
        <dbReference type="PROSITE-ProRule" id="PRU00108"/>
    </source>
</evidence>
<keyword evidence="4 8" id="KW-0238">DNA-binding</keyword>
<feature type="domain" description="Homeobox" evidence="10">
    <location>
        <begin position="118"/>
        <end position="178"/>
    </location>
</feature>
<dbReference type="Proteomes" id="UP001454036">
    <property type="component" value="Unassembled WGS sequence"/>
</dbReference>
<evidence type="ECO:0000256" key="6">
    <source>
        <dbReference type="ARBA" id="ARBA00023163"/>
    </source>
</evidence>
<dbReference type="Pfam" id="PF00046">
    <property type="entry name" value="Homeodomain"/>
    <property type="match status" value="1"/>
</dbReference>
<dbReference type="InterPro" id="IPR001356">
    <property type="entry name" value="HD"/>
</dbReference>
<evidence type="ECO:0000256" key="5">
    <source>
        <dbReference type="ARBA" id="ARBA00023155"/>
    </source>
</evidence>
<dbReference type="InterPro" id="IPR017970">
    <property type="entry name" value="Homeobox_CS"/>
</dbReference>
<dbReference type="PANTHER" id="PTHR45714">
    <property type="entry name" value="HOMEOBOX-LEUCINE ZIPPER PROTEIN HAT14"/>
    <property type="match status" value="1"/>
</dbReference>
<dbReference type="GO" id="GO:0043565">
    <property type="term" value="F:sequence-specific DNA binding"/>
    <property type="evidence" value="ECO:0007669"/>
    <property type="project" value="InterPro"/>
</dbReference>
<dbReference type="PROSITE" id="PS00027">
    <property type="entry name" value="HOMEOBOX_1"/>
    <property type="match status" value="1"/>
</dbReference>
<keyword evidence="5 8" id="KW-0371">Homeobox</keyword>
<dbReference type="PROSITE" id="PS50071">
    <property type="entry name" value="HOMEOBOX_2"/>
    <property type="match status" value="1"/>
</dbReference>
<evidence type="ECO:0000256" key="1">
    <source>
        <dbReference type="ARBA" id="ARBA00004123"/>
    </source>
</evidence>
<comment type="similarity">
    <text evidence="2">Belongs to the HD-ZIP homeobox family. Class II subfamily.</text>
</comment>
<evidence type="ECO:0000259" key="10">
    <source>
        <dbReference type="PROSITE" id="PS50071"/>
    </source>
</evidence>
<proteinExistence type="inferred from homology"/>
<comment type="caution">
    <text evidence="11">The sequence shown here is derived from an EMBL/GenBank/DDBJ whole genome shotgun (WGS) entry which is preliminary data.</text>
</comment>
<evidence type="ECO:0000256" key="3">
    <source>
        <dbReference type="ARBA" id="ARBA00023015"/>
    </source>
</evidence>
<keyword evidence="3" id="KW-0805">Transcription regulation</keyword>
<organism evidence="11 12">
    <name type="scientific">Lithospermum erythrorhizon</name>
    <name type="common">Purple gromwell</name>
    <name type="synonym">Lithospermum officinale var. erythrorhizon</name>
    <dbReference type="NCBI Taxonomy" id="34254"/>
    <lineage>
        <taxon>Eukaryota</taxon>
        <taxon>Viridiplantae</taxon>
        <taxon>Streptophyta</taxon>
        <taxon>Embryophyta</taxon>
        <taxon>Tracheophyta</taxon>
        <taxon>Spermatophyta</taxon>
        <taxon>Magnoliopsida</taxon>
        <taxon>eudicotyledons</taxon>
        <taxon>Gunneridae</taxon>
        <taxon>Pentapetalae</taxon>
        <taxon>asterids</taxon>
        <taxon>lamiids</taxon>
        <taxon>Boraginales</taxon>
        <taxon>Boraginaceae</taxon>
        <taxon>Boraginoideae</taxon>
        <taxon>Lithospermeae</taxon>
        <taxon>Lithospermum</taxon>
    </lineage>
</organism>
<dbReference type="InterPro" id="IPR009057">
    <property type="entry name" value="Homeodomain-like_sf"/>
</dbReference>
<evidence type="ECO:0000256" key="7">
    <source>
        <dbReference type="ARBA" id="ARBA00023242"/>
    </source>
</evidence>
<dbReference type="InterPro" id="IPR050762">
    <property type="entry name" value="HD-ZIP_Homeobox_LZ_Class_II"/>
</dbReference>
<dbReference type="GO" id="GO:0000981">
    <property type="term" value="F:DNA-binding transcription factor activity, RNA polymerase II-specific"/>
    <property type="evidence" value="ECO:0007669"/>
    <property type="project" value="InterPro"/>
</dbReference>
<dbReference type="GO" id="GO:0005634">
    <property type="term" value="C:nucleus"/>
    <property type="evidence" value="ECO:0007669"/>
    <property type="project" value="UniProtKB-SubCell"/>
</dbReference>
<sequence length="277" mass="31529">MVSQDTTTTRTPNKLSLSLGFLSDNPQNNIQFGCQRQSKEPSLKSQKDCHLTLSLTSENDHTNQETFAKHELSINQHENFMASGVLLFSNNSGCVVKRERDDSYEEIEHPPNDGDHHKMGTRKKLRLTKEQSALLEGSFRVHNTLSPNQKLELAERLKLRPRQVEVWFQNRRARTKLKQTEVDCEFLKKCCETLTIENQKLYRELEELRAADNKLQPHHQAMYMQLLPPATATLSLCSSCEKTAAAYQKAPMTTISFAVSARPPDVMIASPPHRGLV</sequence>
<dbReference type="CDD" id="cd00086">
    <property type="entry name" value="homeodomain"/>
    <property type="match status" value="1"/>
</dbReference>
<gene>
    <name evidence="11" type="ORF">LIER_13530</name>
</gene>
<evidence type="ECO:0000313" key="12">
    <source>
        <dbReference type="Proteomes" id="UP001454036"/>
    </source>
</evidence>
<dbReference type="PANTHER" id="PTHR45714:SF34">
    <property type="entry name" value="HOMEOBOX-LEUCINE ZIPPER PROTEIN HAT9"/>
    <property type="match status" value="1"/>
</dbReference>
<keyword evidence="12" id="KW-1185">Reference proteome</keyword>
<dbReference type="SUPFAM" id="SSF46689">
    <property type="entry name" value="Homeodomain-like"/>
    <property type="match status" value="1"/>
</dbReference>
<reference evidence="11 12" key="1">
    <citation type="submission" date="2024-01" db="EMBL/GenBank/DDBJ databases">
        <title>The complete chloroplast genome sequence of Lithospermum erythrorhizon: insights into the phylogenetic relationship among Boraginaceae species and the maternal lineages of purple gromwells.</title>
        <authorList>
            <person name="Okada T."/>
            <person name="Watanabe K."/>
        </authorList>
    </citation>
    <scope>NUCLEOTIDE SEQUENCE [LARGE SCALE GENOMIC DNA]</scope>
</reference>
<evidence type="ECO:0000256" key="9">
    <source>
        <dbReference type="RuleBase" id="RU000682"/>
    </source>
</evidence>
<dbReference type="Pfam" id="PF02183">
    <property type="entry name" value="HALZ"/>
    <property type="match status" value="1"/>
</dbReference>
<dbReference type="AlphaFoldDB" id="A0AAV3Q0C8"/>
<name>A0AAV3Q0C8_LITER</name>